<accession>A0AA45LA19</accession>
<dbReference type="AlphaFoldDB" id="A0AA45LA19"/>
<reference evidence="1" key="1">
    <citation type="submission" date="2021-04" db="EMBL/GenBank/DDBJ databases">
        <title>Genomic sequence of Actinosynnema pretiosum subsp. pretiosum ATCC 31280 (C-14919).</title>
        <authorList>
            <person name="Bai L."/>
            <person name="Wang X."/>
            <person name="Xiao Y."/>
        </authorList>
    </citation>
    <scope>NUCLEOTIDE SEQUENCE</scope>
    <source>
        <strain evidence="1">ATCC 31280</strain>
    </source>
</reference>
<evidence type="ECO:0000313" key="1">
    <source>
        <dbReference type="EMBL" id="QUF06066.1"/>
    </source>
</evidence>
<proteinExistence type="predicted"/>
<protein>
    <submittedName>
        <fullName evidence="1">Uncharacterized protein</fullName>
    </submittedName>
</protein>
<dbReference type="EMBL" id="CP073249">
    <property type="protein sequence ID" value="QUF06066.1"/>
    <property type="molecule type" value="Genomic_DNA"/>
</dbReference>
<organism evidence="1 2">
    <name type="scientific">Actinosynnema pretiosum subsp. pretiosum</name>
    <dbReference type="NCBI Taxonomy" id="103721"/>
    <lineage>
        <taxon>Bacteria</taxon>
        <taxon>Bacillati</taxon>
        <taxon>Actinomycetota</taxon>
        <taxon>Actinomycetes</taxon>
        <taxon>Pseudonocardiales</taxon>
        <taxon>Pseudonocardiaceae</taxon>
        <taxon>Actinosynnema</taxon>
    </lineage>
</organism>
<dbReference type="Proteomes" id="UP000677152">
    <property type="component" value="Chromosome"/>
</dbReference>
<gene>
    <name evidence="1" type="ORF">KCV87_08400</name>
</gene>
<sequence length="286" mass="30077">MYSLISAPVLGFDLSRLAGGSATAEVLLTACGLTPDDLVTLADHAPSPSAELMLTRSAALDAAAARPSVRELSSREPNQVIALLERAPIGDLSGLLRCLRDDVLDWTANCGLDQETVERATGVIEDVLTSTYLRDLLPDADRRRLAAGWVSAGRALSPVPVDLGPQAEAVVAFTDRIRRTTSGEVTALAATADRVRAGGGDWARSMHSATWAVHLSERIRAAAAAQLMLVQAVELARVPVQVSAGGVWNLLSGAAQALVVRDLGESSSSLDLLTPCVTVLGLDWLR</sequence>
<name>A0AA45LA19_9PSEU</name>
<evidence type="ECO:0000313" key="2">
    <source>
        <dbReference type="Proteomes" id="UP000677152"/>
    </source>
</evidence>